<name>A0A5J5BQI5_9ASTE</name>
<reference evidence="2 3" key="1">
    <citation type="submission" date="2019-09" db="EMBL/GenBank/DDBJ databases">
        <title>A chromosome-level genome assembly of the Chinese tupelo Nyssa sinensis.</title>
        <authorList>
            <person name="Yang X."/>
            <person name="Kang M."/>
            <person name="Yang Y."/>
            <person name="Xiong H."/>
            <person name="Wang M."/>
            <person name="Zhang Z."/>
            <person name="Wang Z."/>
            <person name="Wu H."/>
            <person name="Ma T."/>
            <person name="Liu J."/>
            <person name="Xi Z."/>
        </authorList>
    </citation>
    <scope>NUCLEOTIDE SEQUENCE [LARGE SCALE GENOMIC DNA]</scope>
    <source>
        <strain evidence="2">J267</strain>
        <tissue evidence="2">Leaf</tissue>
    </source>
</reference>
<dbReference type="InterPro" id="IPR057939">
    <property type="entry name" value="TRF2_HOY1_PH"/>
</dbReference>
<dbReference type="PANTHER" id="PTHR33494:SF5">
    <property type="entry name" value="F10A16.6 PROTEIN"/>
    <property type="match status" value="1"/>
</dbReference>
<feature type="domain" description="TRF2/HOY1 PH-like" evidence="1">
    <location>
        <begin position="130"/>
        <end position="247"/>
    </location>
</feature>
<evidence type="ECO:0000313" key="3">
    <source>
        <dbReference type="Proteomes" id="UP000325577"/>
    </source>
</evidence>
<sequence length="500" mass="55975">MGQKTGSNGIVYWNNKDDGFSGFSTSENVQNALFGSVNPNKNVASGFQSPEAVSKRIRLSTEFSEQEVEVNCSEESSPLGLTLRKTPSLLNLVEMKLSQGSNTNYSNNLNPKMDDFVSQTVSEKLKASSLPASALKIGSWERISRHEGDLTVKCYYAKRKLVWEVLEWALKSKIEIQWSDILAIRAIIGDGEPGILAIELDEPPLFFRETNPQPRKHTLWQQTSDFTGGQAPFYRRHYIKFPPGVLDKHYEKLLQCDQQFPPWLHYPSPSIPTPSFVPPHHVQYFKPTTGPPLCIMDSNSPLSVTDFSRRDEKIYEYAFENQEKAVWNQGVNNTVNTFGRGDQIQGLPFTASITQANAAIPCQAYRVLSYGEEAKRPNPNNALVSDIENHLLGDSQVVCSDDKNILAKVSTMCSLLEPLEEANSRNIGGDHSILSTTEHPRVDDEVLYPQPIHGFPPQVSNENLMMNLPSDNSSYPFVFSDAMVEDLATVDAAREACHWK</sequence>
<protein>
    <recommendedName>
        <fullName evidence="1">TRF2/HOY1 PH-like domain-containing protein</fullName>
    </recommendedName>
</protein>
<proteinExistence type="predicted"/>
<dbReference type="OrthoDB" id="6159439at2759"/>
<evidence type="ECO:0000259" key="1">
    <source>
        <dbReference type="Pfam" id="PF24818"/>
    </source>
</evidence>
<dbReference type="Proteomes" id="UP000325577">
    <property type="component" value="Linkage Group LG10"/>
</dbReference>
<dbReference type="PANTHER" id="PTHR33494">
    <property type="entry name" value="OS02G0793800 PROTEIN"/>
    <property type="match status" value="1"/>
</dbReference>
<accession>A0A5J5BQI5</accession>
<dbReference type="AlphaFoldDB" id="A0A5J5BQI5"/>
<dbReference type="EMBL" id="CM018033">
    <property type="protein sequence ID" value="KAA8545245.1"/>
    <property type="molecule type" value="Genomic_DNA"/>
</dbReference>
<gene>
    <name evidence="2" type="ORF">F0562_020029</name>
</gene>
<evidence type="ECO:0000313" key="2">
    <source>
        <dbReference type="EMBL" id="KAA8545245.1"/>
    </source>
</evidence>
<organism evidence="2 3">
    <name type="scientific">Nyssa sinensis</name>
    <dbReference type="NCBI Taxonomy" id="561372"/>
    <lineage>
        <taxon>Eukaryota</taxon>
        <taxon>Viridiplantae</taxon>
        <taxon>Streptophyta</taxon>
        <taxon>Embryophyta</taxon>
        <taxon>Tracheophyta</taxon>
        <taxon>Spermatophyta</taxon>
        <taxon>Magnoliopsida</taxon>
        <taxon>eudicotyledons</taxon>
        <taxon>Gunneridae</taxon>
        <taxon>Pentapetalae</taxon>
        <taxon>asterids</taxon>
        <taxon>Cornales</taxon>
        <taxon>Nyssaceae</taxon>
        <taxon>Nyssa</taxon>
    </lineage>
</organism>
<keyword evidence="3" id="KW-1185">Reference proteome</keyword>
<dbReference type="Pfam" id="PF24818">
    <property type="entry name" value="PH_TRF2_HOY1"/>
    <property type="match status" value="1"/>
</dbReference>